<dbReference type="SUPFAM" id="SSF47592">
    <property type="entry name" value="SWIB/MDM2 domain"/>
    <property type="match status" value="1"/>
</dbReference>
<dbReference type="PANTHER" id="PTHR12217:SF4">
    <property type="entry name" value="EUKARYOTIC TRANSLATION INITIATION FACTOR 2D"/>
    <property type="match status" value="1"/>
</dbReference>
<dbReference type="CDD" id="cd21156">
    <property type="entry name" value="PUA_eIF2d-like"/>
    <property type="match status" value="1"/>
</dbReference>
<dbReference type="PROSITE" id="PS50890">
    <property type="entry name" value="PUA"/>
    <property type="match status" value="1"/>
</dbReference>
<dbReference type="InterPro" id="IPR039757">
    <property type="entry name" value="EIF2D"/>
</dbReference>
<name>A0ABM1IBV6_POLDO</name>
<dbReference type="GO" id="GO:0003743">
    <property type="term" value="F:translation initiation factor activity"/>
    <property type="evidence" value="ECO:0007669"/>
    <property type="project" value="UniProtKB-KW"/>
</dbReference>
<dbReference type="InterPro" id="IPR039759">
    <property type="entry name" value="eIF2D_SUI1"/>
</dbReference>
<dbReference type="InterPro" id="IPR004521">
    <property type="entry name" value="Uncharacterised_CHP00451"/>
</dbReference>
<feature type="region of interest" description="Disordered" evidence="2">
    <location>
        <begin position="194"/>
        <end position="229"/>
    </location>
</feature>
<dbReference type="PROSITE" id="PS50296">
    <property type="entry name" value="SUI1"/>
    <property type="match status" value="1"/>
</dbReference>
<dbReference type="Pfam" id="PF01253">
    <property type="entry name" value="SUI1"/>
    <property type="match status" value="1"/>
</dbReference>
<keyword evidence="5" id="KW-0396">Initiation factor</keyword>
<dbReference type="Gene3D" id="3.30.780.10">
    <property type="entry name" value="SUI1-like domain"/>
    <property type="match status" value="1"/>
</dbReference>
<dbReference type="RefSeq" id="XP_015177693.1">
    <property type="nucleotide sequence ID" value="XM_015322207.1"/>
</dbReference>
<dbReference type="Gene3D" id="3.10.400.20">
    <property type="match status" value="1"/>
</dbReference>
<dbReference type="CDD" id="cd11608">
    <property type="entry name" value="eIF2D_C"/>
    <property type="match status" value="1"/>
</dbReference>
<keyword evidence="1" id="KW-0963">Cytoplasm</keyword>
<protein>
    <submittedName>
        <fullName evidence="5">Eukaryotic translation initiation factor 2D</fullName>
    </submittedName>
</protein>
<gene>
    <name evidence="5" type="primary">LOC107067021</name>
</gene>
<dbReference type="CDD" id="cd11610">
    <property type="entry name" value="eIF2D_N"/>
    <property type="match status" value="1"/>
</dbReference>
<evidence type="ECO:0000313" key="5">
    <source>
        <dbReference type="RefSeq" id="XP_015177693.1"/>
    </source>
</evidence>
<accession>A0ABM1IBV6</accession>
<dbReference type="InterPro" id="IPR015947">
    <property type="entry name" value="PUA-like_sf"/>
</dbReference>
<reference evidence="5" key="1">
    <citation type="submission" date="2025-08" db="UniProtKB">
        <authorList>
            <consortium name="RefSeq"/>
        </authorList>
    </citation>
    <scope>IDENTIFICATION</scope>
    <source>
        <tissue evidence="5">Whole body</tissue>
    </source>
</reference>
<evidence type="ECO:0000313" key="4">
    <source>
        <dbReference type="Proteomes" id="UP000694924"/>
    </source>
</evidence>
<dbReference type="GeneID" id="107067021"/>
<evidence type="ECO:0000259" key="3">
    <source>
        <dbReference type="PROSITE" id="PS50296"/>
    </source>
</evidence>
<feature type="compositionally biased region" description="Basic and acidic residues" evidence="2">
    <location>
        <begin position="212"/>
        <end position="223"/>
    </location>
</feature>
<dbReference type="InterPro" id="IPR041366">
    <property type="entry name" value="Pre-PUA"/>
</dbReference>
<dbReference type="Pfam" id="PF26292">
    <property type="entry name" value="PUA_elF2D"/>
    <property type="match status" value="1"/>
</dbReference>
<dbReference type="InterPro" id="IPR036877">
    <property type="entry name" value="SUI1_dom_sf"/>
</dbReference>
<feature type="domain" description="SUI1" evidence="3">
    <location>
        <begin position="491"/>
        <end position="562"/>
    </location>
</feature>
<keyword evidence="4" id="KW-1185">Reference proteome</keyword>
<dbReference type="Pfam" id="PF17832">
    <property type="entry name" value="Pre-PUA"/>
    <property type="match status" value="1"/>
</dbReference>
<dbReference type="InterPro" id="IPR001950">
    <property type="entry name" value="SUI1"/>
</dbReference>
<proteinExistence type="predicted"/>
<dbReference type="NCBIfam" id="TIGR00451">
    <property type="entry name" value="unchar_dom_2"/>
    <property type="match status" value="1"/>
</dbReference>
<dbReference type="InterPro" id="IPR058886">
    <property type="entry name" value="SWIB_eIF2D"/>
</dbReference>
<dbReference type="InterPro" id="IPR048247">
    <property type="entry name" value="eIF2D_N"/>
</dbReference>
<dbReference type="PANTHER" id="PTHR12217">
    <property type="entry name" value="EUKARYOTIC TRANSLATION INITIATION FACTOR 2D"/>
    <property type="match status" value="1"/>
</dbReference>
<keyword evidence="5" id="KW-0648">Protein biosynthesis</keyword>
<organism evidence="4 5">
    <name type="scientific">Polistes dominula</name>
    <name type="common">European paper wasp</name>
    <name type="synonym">Vespa dominula</name>
    <dbReference type="NCBI Taxonomy" id="743375"/>
    <lineage>
        <taxon>Eukaryota</taxon>
        <taxon>Metazoa</taxon>
        <taxon>Ecdysozoa</taxon>
        <taxon>Arthropoda</taxon>
        <taxon>Hexapoda</taxon>
        <taxon>Insecta</taxon>
        <taxon>Pterygota</taxon>
        <taxon>Neoptera</taxon>
        <taxon>Endopterygota</taxon>
        <taxon>Hymenoptera</taxon>
        <taxon>Apocrita</taxon>
        <taxon>Aculeata</taxon>
        <taxon>Vespoidea</taxon>
        <taxon>Vespidae</taxon>
        <taxon>Polistinae</taxon>
        <taxon>Polistini</taxon>
        <taxon>Polistes</taxon>
    </lineage>
</organism>
<dbReference type="SUPFAM" id="SSF88697">
    <property type="entry name" value="PUA domain-like"/>
    <property type="match status" value="1"/>
</dbReference>
<dbReference type="Proteomes" id="UP000694924">
    <property type="component" value="Unplaced"/>
</dbReference>
<evidence type="ECO:0000256" key="1">
    <source>
        <dbReference type="ARBA" id="ARBA00022490"/>
    </source>
</evidence>
<dbReference type="Pfam" id="PF25304">
    <property type="entry name" value="WHD_eIF2D"/>
    <property type="match status" value="1"/>
</dbReference>
<evidence type="ECO:0000256" key="2">
    <source>
        <dbReference type="SAM" id="MobiDB-lite"/>
    </source>
</evidence>
<dbReference type="InterPro" id="IPR036885">
    <property type="entry name" value="SWIB_MDM2_dom_sf"/>
</dbReference>
<dbReference type="SUPFAM" id="SSF55159">
    <property type="entry name" value="eIF1-like"/>
    <property type="match status" value="1"/>
</dbReference>
<dbReference type="Pfam" id="PF26291">
    <property type="entry name" value="SWIB_eIF2D"/>
    <property type="match status" value="1"/>
</dbReference>
<sequence>MFIKPFKVKSNNQLKGTERKKLCEYVLIKYPSLTEEAVQVLLPKKESITVMRIVTHNGQLCKLYCVAKIPMFFQLETDLSMFFPTIYTLWYHPQLLYVFTMRIQVLPKLAEGADLMLPGLVVKEPITFYSYGKLEKGTPVSVNTEENQAPVAIGITTLSSEDMYLSAGRGKCIQIYHVMGDTLCQLGKSPPRPDLGLPNVCKEDRLDENEKDNEKLEITKNDSDDATSEPLSNLIDELQIDDNDSASKVDSISEDIINKSEEQEEKDRISEFLNVTKEMDELLEYCFLKACKTTLKVTDLPILTSTFFKNHLLMACPSDKNIDIKKSRYKKLSVFLAHMKAKGLINTSVTKGVESILLVEFKHPLVKELIVTETSAPPEPVVSNTVGVSDCYKVTSDVTPILSLYGYEKGDTIERRQIRECFTKYIKKENLQDGKILKLNPQLAGILRTKEHQETLSVEDGINKFVGRMTHMHQITLAGTTILHKGKLEPIDMRVTMRSGGKKVTLVNNLEAFGINSKDFSKECQNIGASATIIDDPGKKTPSVLVQGNQILYVYKLLTDKYGIKKTYIRGLEFAPKKNANKKK</sequence>
<dbReference type="InterPro" id="IPR048248">
    <property type="entry name" value="PUA_eIF2d-like"/>
</dbReference>
<dbReference type="InterPro" id="IPR057429">
    <property type="entry name" value="WH_eIF2D"/>
</dbReference>